<feature type="compositionally biased region" description="Polar residues" evidence="1">
    <location>
        <begin position="134"/>
        <end position="149"/>
    </location>
</feature>
<keyword evidence="2" id="KW-0472">Membrane</keyword>
<dbReference type="PANTHER" id="PTHR34414">
    <property type="entry name" value="HET DOMAIN-CONTAINING PROTEIN-RELATED"/>
    <property type="match status" value="1"/>
</dbReference>
<sequence>MAHRQPLPFPPEAALVTDSGQHLPGEPRVRLDNREAVNTFLHRELDDPLFNEIYSWCEILVPKRGDNISSLHRQVVKGRQIITSEDARLHLVWDKHKIYIKPIPACLLSYRVWETCMSDASVREDGQAVEPKNPLSQPVTAASTCSSSAPEYGPPVEASHFSEHLRYPSSSSSSSEETHDVSMFPTFDRKVALGFLRSYAYLIRHASDLKMAREVGLLPEGETPITWTRWAIFISHFQSIPDSAVSRRYEFGHLRMGRLDWAVRMRFVHGLFASTWKTSPDVSIDNDGNIENGVQPTTSTTPLVSKEARKRGPKWYYLQPYWSIPVLLEGMFNYFLFAFATASLLLSAMQVSLAIPPGAYLGLPTSSTASPDSIGGKEEKDTTIPGGKYILGMWRFFWIFANATIYLCGVLCLGMLAMLAYPYLRKVVKVVLRGIWRRRGWKGE</sequence>
<dbReference type="EMBL" id="MU858321">
    <property type="protein sequence ID" value="KAK4207088.1"/>
    <property type="molecule type" value="Genomic_DNA"/>
</dbReference>
<keyword evidence="4" id="KW-1185">Reference proteome</keyword>
<dbReference type="Proteomes" id="UP001301769">
    <property type="component" value="Unassembled WGS sequence"/>
</dbReference>
<evidence type="ECO:0000313" key="3">
    <source>
        <dbReference type="EMBL" id="KAK4207088.1"/>
    </source>
</evidence>
<proteinExistence type="predicted"/>
<dbReference type="AlphaFoldDB" id="A0AAN6XUZ7"/>
<organism evidence="3 4">
    <name type="scientific">Rhypophila decipiens</name>
    <dbReference type="NCBI Taxonomy" id="261697"/>
    <lineage>
        <taxon>Eukaryota</taxon>
        <taxon>Fungi</taxon>
        <taxon>Dikarya</taxon>
        <taxon>Ascomycota</taxon>
        <taxon>Pezizomycotina</taxon>
        <taxon>Sordariomycetes</taxon>
        <taxon>Sordariomycetidae</taxon>
        <taxon>Sordariales</taxon>
        <taxon>Naviculisporaceae</taxon>
        <taxon>Rhypophila</taxon>
    </lineage>
</organism>
<evidence type="ECO:0000256" key="1">
    <source>
        <dbReference type="SAM" id="MobiDB-lite"/>
    </source>
</evidence>
<gene>
    <name evidence="3" type="ORF">QBC37DRAFT_434015</name>
</gene>
<protein>
    <submittedName>
        <fullName evidence="3">Uncharacterized protein</fullName>
    </submittedName>
</protein>
<name>A0AAN6XUZ7_9PEZI</name>
<reference evidence="3" key="1">
    <citation type="journal article" date="2023" name="Mol. Phylogenet. Evol.">
        <title>Genome-scale phylogeny and comparative genomics of the fungal order Sordariales.</title>
        <authorList>
            <person name="Hensen N."/>
            <person name="Bonometti L."/>
            <person name="Westerberg I."/>
            <person name="Brannstrom I.O."/>
            <person name="Guillou S."/>
            <person name="Cros-Aarteil S."/>
            <person name="Calhoun S."/>
            <person name="Haridas S."/>
            <person name="Kuo A."/>
            <person name="Mondo S."/>
            <person name="Pangilinan J."/>
            <person name="Riley R."/>
            <person name="LaButti K."/>
            <person name="Andreopoulos B."/>
            <person name="Lipzen A."/>
            <person name="Chen C."/>
            <person name="Yan M."/>
            <person name="Daum C."/>
            <person name="Ng V."/>
            <person name="Clum A."/>
            <person name="Steindorff A."/>
            <person name="Ohm R.A."/>
            <person name="Martin F."/>
            <person name="Silar P."/>
            <person name="Natvig D.O."/>
            <person name="Lalanne C."/>
            <person name="Gautier V."/>
            <person name="Ament-Velasquez S.L."/>
            <person name="Kruys A."/>
            <person name="Hutchinson M.I."/>
            <person name="Powell A.J."/>
            <person name="Barry K."/>
            <person name="Miller A.N."/>
            <person name="Grigoriev I.V."/>
            <person name="Debuchy R."/>
            <person name="Gladieux P."/>
            <person name="Hiltunen Thoren M."/>
            <person name="Johannesson H."/>
        </authorList>
    </citation>
    <scope>NUCLEOTIDE SEQUENCE</scope>
    <source>
        <strain evidence="3">PSN293</strain>
    </source>
</reference>
<keyword evidence="2" id="KW-0812">Transmembrane</keyword>
<evidence type="ECO:0000313" key="4">
    <source>
        <dbReference type="Proteomes" id="UP001301769"/>
    </source>
</evidence>
<evidence type="ECO:0000256" key="2">
    <source>
        <dbReference type="SAM" id="Phobius"/>
    </source>
</evidence>
<feature type="transmembrane region" description="Helical" evidence="2">
    <location>
        <begin position="396"/>
        <end position="424"/>
    </location>
</feature>
<comment type="caution">
    <text evidence="3">The sequence shown here is derived from an EMBL/GenBank/DDBJ whole genome shotgun (WGS) entry which is preliminary data.</text>
</comment>
<accession>A0AAN6XUZ7</accession>
<feature type="region of interest" description="Disordered" evidence="1">
    <location>
        <begin position="127"/>
        <end position="152"/>
    </location>
</feature>
<keyword evidence="2" id="KW-1133">Transmembrane helix</keyword>
<dbReference type="Pfam" id="PF20246">
    <property type="entry name" value="DUF6601"/>
    <property type="match status" value="1"/>
</dbReference>
<reference evidence="3" key="2">
    <citation type="submission" date="2023-05" db="EMBL/GenBank/DDBJ databases">
        <authorList>
            <consortium name="Lawrence Berkeley National Laboratory"/>
            <person name="Steindorff A."/>
            <person name="Hensen N."/>
            <person name="Bonometti L."/>
            <person name="Westerberg I."/>
            <person name="Brannstrom I.O."/>
            <person name="Guillou S."/>
            <person name="Cros-Aarteil S."/>
            <person name="Calhoun S."/>
            <person name="Haridas S."/>
            <person name="Kuo A."/>
            <person name="Mondo S."/>
            <person name="Pangilinan J."/>
            <person name="Riley R."/>
            <person name="Labutti K."/>
            <person name="Andreopoulos B."/>
            <person name="Lipzen A."/>
            <person name="Chen C."/>
            <person name="Yanf M."/>
            <person name="Daum C."/>
            <person name="Ng V."/>
            <person name="Clum A."/>
            <person name="Ohm R."/>
            <person name="Martin F."/>
            <person name="Silar P."/>
            <person name="Natvig D."/>
            <person name="Lalanne C."/>
            <person name="Gautier V."/>
            <person name="Ament-Velasquez S.L."/>
            <person name="Kruys A."/>
            <person name="Hutchinson M.I."/>
            <person name="Powell A.J."/>
            <person name="Barry K."/>
            <person name="Miller A.N."/>
            <person name="Grigoriev I.V."/>
            <person name="Debuchy R."/>
            <person name="Gladieux P."/>
            <person name="Thoren M.H."/>
            <person name="Johannesson H."/>
        </authorList>
    </citation>
    <scope>NUCLEOTIDE SEQUENCE</scope>
    <source>
        <strain evidence="3">PSN293</strain>
    </source>
</reference>
<dbReference type="PANTHER" id="PTHR34414:SF1">
    <property type="entry name" value="SUBTILISIN-LIKE SERINE PROTEASE"/>
    <property type="match status" value="1"/>
</dbReference>
<dbReference type="InterPro" id="IPR046536">
    <property type="entry name" value="DUF6601"/>
</dbReference>